<evidence type="ECO:0000313" key="2">
    <source>
        <dbReference type="Proteomes" id="UP000886998"/>
    </source>
</evidence>
<dbReference type="Proteomes" id="UP000886998">
    <property type="component" value="Unassembled WGS sequence"/>
</dbReference>
<dbReference type="AlphaFoldDB" id="A0A8X6X0W3"/>
<reference evidence="1" key="1">
    <citation type="submission" date="2020-08" db="EMBL/GenBank/DDBJ databases">
        <title>Multicomponent nature underlies the extraordinary mechanical properties of spider dragline silk.</title>
        <authorList>
            <person name="Kono N."/>
            <person name="Nakamura H."/>
            <person name="Mori M."/>
            <person name="Yoshida Y."/>
            <person name="Ohtoshi R."/>
            <person name="Malay A.D."/>
            <person name="Moran D.A.P."/>
            <person name="Tomita M."/>
            <person name="Numata K."/>
            <person name="Arakawa K."/>
        </authorList>
    </citation>
    <scope>NUCLEOTIDE SEQUENCE</scope>
</reference>
<evidence type="ECO:0000313" key="1">
    <source>
        <dbReference type="EMBL" id="GFY44923.1"/>
    </source>
</evidence>
<keyword evidence="2" id="KW-1185">Reference proteome</keyword>
<gene>
    <name evidence="1" type="ORF">TNIN_317491</name>
</gene>
<accession>A0A8X6X0W3</accession>
<comment type="caution">
    <text evidence="1">The sequence shown here is derived from an EMBL/GenBank/DDBJ whole genome shotgun (WGS) entry which is preliminary data.</text>
</comment>
<dbReference type="EMBL" id="BMAV01004474">
    <property type="protein sequence ID" value="GFY44923.1"/>
    <property type="molecule type" value="Genomic_DNA"/>
</dbReference>
<sequence length="152" mass="17750">MVIWSSIKLHSEESTPWLPLHPNYITRNVASTADQLKLFRKLTEMKRNEDIFSAEYSNSRTSLMHTRNVPGWSTCSYAMVIWSSIKLHSEESTPWLPLHPNYITRNVASTADQLKLFRKLTEMKRNEDIFSAEYSNSRTSLMHTRSTIQRSI</sequence>
<proteinExistence type="predicted"/>
<name>A0A8X6X0W3_9ARAC</name>
<protein>
    <submittedName>
        <fullName evidence="1">Uncharacterized protein</fullName>
    </submittedName>
</protein>
<organism evidence="1 2">
    <name type="scientific">Trichonephila inaurata madagascariensis</name>
    <dbReference type="NCBI Taxonomy" id="2747483"/>
    <lineage>
        <taxon>Eukaryota</taxon>
        <taxon>Metazoa</taxon>
        <taxon>Ecdysozoa</taxon>
        <taxon>Arthropoda</taxon>
        <taxon>Chelicerata</taxon>
        <taxon>Arachnida</taxon>
        <taxon>Araneae</taxon>
        <taxon>Araneomorphae</taxon>
        <taxon>Entelegynae</taxon>
        <taxon>Araneoidea</taxon>
        <taxon>Nephilidae</taxon>
        <taxon>Trichonephila</taxon>
        <taxon>Trichonephila inaurata</taxon>
    </lineage>
</organism>